<protein>
    <submittedName>
        <fullName evidence="2">Uncharacterized protein</fullName>
    </submittedName>
</protein>
<feature type="compositionally biased region" description="Polar residues" evidence="1">
    <location>
        <begin position="1"/>
        <end position="30"/>
    </location>
</feature>
<evidence type="ECO:0000256" key="1">
    <source>
        <dbReference type="SAM" id="MobiDB-lite"/>
    </source>
</evidence>
<name>A0A0F8Z5M2_9ZZZZ</name>
<reference evidence="2" key="1">
    <citation type="journal article" date="2015" name="Nature">
        <title>Complex archaea that bridge the gap between prokaryotes and eukaryotes.</title>
        <authorList>
            <person name="Spang A."/>
            <person name="Saw J.H."/>
            <person name="Jorgensen S.L."/>
            <person name="Zaremba-Niedzwiedzka K."/>
            <person name="Martijn J."/>
            <person name="Lind A.E."/>
            <person name="van Eijk R."/>
            <person name="Schleper C."/>
            <person name="Guy L."/>
            <person name="Ettema T.J."/>
        </authorList>
    </citation>
    <scope>NUCLEOTIDE SEQUENCE</scope>
</reference>
<feature type="region of interest" description="Disordered" evidence="1">
    <location>
        <begin position="1"/>
        <end position="36"/>
    </location>
</feature>
<sequence length="185" mass="19403">MPDNDPAQSNSDTSAAPTSGDSGVTATSPTGPDYVYAVDDPTVAEWKRGKTKEELNTLTDQMYNIMVQGQGVPNVAVPAGTAPPNTLPAPIVPAGATIPDADAWLSDPAAASDAHFDARIANIQKDVLGPQLAGIYTANAQTSRALAVQSDSAAFAKWGPEIDMQMSAIPVERRNFEMYTEAVKL</sequence>
<comment type="caution">
    <text evidence="2">The sequence shown here is derived from an EMBL/GenBank/DDBJ whole genome shotgun (WGS) entry which is preliminary data.</text>
</comment>
<gene>
    <name evidence="2" type="ORF">LCGC14_3075410</name>
</gene>
<accession>A0A0F8Z5M2</accession>
<feature type="non-terminal residue" evidence="2">
    <location>
        <position position="185"/>
    </location>
</feature>
<dbReference type="AlphaFoldDB" id="A0A0F8Z5M2"/>
<dbReference type="EMBL" id="LAZR01065533">
    <property type="protein sequence ID" value="KKK55351.1"/>
    <property type="molecule type" value="Genomic_DNA"/>
</dbReference>
<evidence type="ECO:0000313" key="2">
    <source>
        <dbReference type="EMBL" id="KKK55351.1"/>
    </source>
</evidence>
<organism evidence="2">
    <name type="scientific">marine sediment metagenome</name>
    <dbReference type="NCBI Taxonomy" id="412755"/>
    <lineage>
        <taxon>unclassified sequences</taxon>
        <taxon>metagenomes</taxon>
        <taxon>ecological metagenomes</taxon>
    </lineage>
</organism>
<proteinExistence type="predicted"/>